<feature type="domain" description="DUF6534" evidence="2">
    <location>
        <begin position="153"/>
        <end position="195"/>
    </location>
</feature>
<feature type="transmembrane region" description="Helical" evidence="1">
    <location>
        <begin position="6"/>
        <end position="22"/>
    </location>
</feature>
<feature type="non-terminal residue" evidence="3">
    <location>
        <position position="1"/>
    </location>
</feature>
<dbReference type="InterPro" id="IPR045339">
    <property type="entry name" value="DUF6534"/>
</dbReference>
<dbReference type="OrthoDB" id="2953893at2759"/>
<gene>
    <name evidence="3" type="ORF">FOMPIDRAFT_1114129</name>
</gene>
<evidence type="ECO:0000256" key="1">
    <source>
        <dbReference type="SAM" id="Phobius"/>
    </source>
</evidence>
<dbReference type="HOGENOM" id="CLU_046025_16_0_1"/>
<name>S8ELU2_FOMSC</name>
<reference evidence="3 4" key="1">
    <citation type="journal article" date="2012" name="Science">
        <title>The Paleozoic origin of enzymatic lignin decomposition reconstructed from 31 fungal genomes.</title>
        <authorList>
            <person name="Floudas D."/>
            <person name="Binder M."/>
            <person name="Riley R."/>
            <person name="Barry K."/>
            <person name="Blanchette R.A."/>
            <person name="Henrissat B."/>
            <person name="Martinez A.T."/>
            <person name="Otillar R."/>
            <person name="Spatafora J.W."/>
            <person name="Yadav J.S."/>
            <person name="Aerts A."/>
            <person name="Benoit I."/>
            <person name="Boyd A."/>
            <person name="Carlson A."/>
            <person name="Copeland A."/>
            <person name="Coutinho P.M."/>
            <person name="de Vries R.P."/>
            <person name="Ferreira P."/>
            <person name="Findley K."/>
            <person name="Foster B."/>
            <person name="Gaskell J."/>
            <person name="Glotzer D."/>
            <person name="Gorecki P."/>
            <person name="Heitman J."/>
            <person name="Hesse C."/>
            <person name="Hori C."/>
            <person name="Igarashi K."/>
            <person name="Jurgens J.A."/>
            <person name="Kallen N."/>
            <person name="Kersten P."/>
            <person name="Kohler A."/>
            <person name="Kuees U."/>
            <person name="Kumar T.K.A."/>
            <person name="Kuo A."/>
            <person name="LaButti K."/>
            <person name="Larrondo L.F."/>
            <person name="Lindquist E."/>
            <person name="Ling A."/>
            <person name="Lombard V."/>
            <person name="Lucas S."/>
            <person name="Lundell T."/>
            <person name="Martin R."/>
            <person name="McLaughlin D.J."/>
            <person name="Morgenstern I."/>
            <person name="Morin E."/>
            <person name="Murat C."/>
            <person name="Nagy L.G."/>
            <person name="Nolan M."/>
            <person name="Ohm R.A."/>
            <person name="Patyshakuliyeva A."/>
            <person name="Rokas A."/>
            <person name="Ruiz-Duenas F.J."/>
            <person name="Sabat G."/>
            <person name="Salamov A."/>
            <person name="Samejima M."/>
            <person name="Schmutz J."/>
            <person name="Slot J.C."/>
            <person name="St John F."/>
            <person name="Stenlid J."/>
            <person name="Sun H."/>
            <person name="Sun S."/>
            <person name="Syed K."/>
            <person name="Tsang A."/>
            <person name="Wiebenga A."/>
            <person name="Young D."/>
            <person name="Pisabarro A."/>
            <person name="Eastwood D.C."/>
            <person name="Martin F."/>
            <person name="Cullen D."/>
            <person name="Grigoriev I.V."/>
            <person name="Hibbett D.S."/>
        </authorList>
    </citation>
    <scope>NUCLEOTIDE SEQUENCE</scope>
    <source>
        <strain evidence="4">FP-58527</strain>
    </source>
</reference>
<dbReference type="PANTHER" id="PTHR40465">
    <property type="entry name" value="CHROMOSOME 1, WHOLE GENOME SHOTGUN SEQUENCE"/>
    <property type="match status" value="1"/>
</dbReference>
<dbReference type="AlphaFoldDB" id="S8ELU2"/>
<dbReference type="eggNOG" id="ENOG502SRYS">
    <property type="taxonomic scope" value="Eukaryota"/>
</dbReference>
<feature type="transmembrane region" description="Helical" evidence="1">
    <location>
        <begin position="146"/>
        <end position="167"/>
    </location>
</feature>
<dbReference type="STRING" id="743788.S8ELU2"/>
<dbReference type="Pfam" id="PF20152">
    <property type="entry name" value="DUF6534"/>
    <property type="match status" value="1"/>
</dbReference>
<organism evidence="3 4">
    <name type="scientific">Fomitopsis schrenkii</name>
    <name type="common">Brown rot fungus</name>
    <dbReference type="NCBI Taxonomy" id="2126942"/>
    <lineage>
        <taxon>Eukaryota</taxon>
        <taxon>Fungi</taxon>
        <taxon>Dikarya</taxon>
        <taxon>Basidiomycota</taxon>
        <taxon>Agaricomycotina</taxon>
        <taxon>Agaricomycetes</taxon>
        <taxon>Polyporales</taxon>
        <taxon>Fomitopsis</taxon>
    </lineage>
</organism>
<keyword evidence="4" id="KW-1185">Reference proteome</keyword>
<keyword evidence="1" id="KW-0812">Transmembrane</keyword>
<dbReference type="Proteomes" id="UP000015241">
    <property type="component" value="Unassembled WGS sequence"/>
</dbReference>
<dbReference type="EMBL" id="KE504127">
    <property type="protein sequence ID" value="EPT04279.1"/>
    <property type="molecule type" value="Genomic_DNA"/>
</dbReference>
<keyword evidence="1" id="KW-1133">Transmembrane helix</keyword>
<sequence>LIGSQLNWALYGVLAVQLYIYHQAGFSDSRWLKSLVYFVFMFETVQTVLLTHDTFHELAISFGNYQGLLNPYYIWFDLPVQSAILSSITQCFYAWRIKVLGNSRIISLSIVALSILQCAGGISEGVACFRYNSTSATLPVETKSVAIWIGGGVACDITITISMVYFLMRRRTGVCRTDTMVNRLIQVIVETGMATCE</sequence>
<protein>
    <recommendedName>
        <fullName evidence="2">DUF6534 domain-containing protein</fullName>
    </recommendedName>
</protein>
<accession>S8ELU2</accession>
<proteinExistence type="predicted"/>
<dbReference type="PANTHER" id="PTHR40465:SF1">
    <property type="entry name" value="DUF6534 DOMAIN-CONTAINING PROTEIN"/>
    <property type="match status" value="1"/>
</dbReference>
<feature type="transmembrane region" description="Helical" evidence="1">
    <location>
        <begin position="72"/>
        <end position="93"/>
    </location>
</feature>
<evidence type="ECO:0000259" key="2">
    <source>
        <dbReference type="Pfam" id="PF20152"/>
    </source>
</evidence>
<feature type="transmembrane region" description="Helical" evidence="1">
    <location>
        <begin position="105"/>
        <end position="126"/>
    </location>
</feature>
<keyword evidence="1" id="KW-0472">Membrane</keyword>
<evidence type="ECO:0000313" key="4">
    <source>
        <dbReference type="Proteomes" id="UP000015241"/>
    </source>
</evidence>
<evidence type="ECO:0000313" key="3">
    <source>
        <dbReference type="EMBL" id="EPT04279.1"/>
    </source>
</evidence>
<dbReference type="InParanoid" id="S8ELU2"/>